<keyword evidence="2" id="KW-0472">Membrane</keyword>
<protein>
    <submittedName>
        <fullName evidence="4">NERD domain protein</fullName>
    </submittedName>
</protein>
<feature type="domain" description="NERD" evidence="3">
    <location>
        <begin position="83"/>
        <end position="193"/>
    </location>
</feature>
<dbReference type="PROSITE" id="PS50965">
    <property type="entry name" value="NERD"/>
    <property type="match status" value="1"/>
</dbReference>
<organism evidence="4 5">
    <name type="scientific">Desulfomicrobium baculatum (strain DSM 4028 / VKM B-1378 / X)</name>
    <name type="common">Desulfovibrio baculatus</name>
    <dbReference type="NCBI Taxonomy" id="525897"/>
    <lineage>
        <taxon>Bacteria</taxon>
        <taxon>Pseudomonadati</taxon>
        <taxon>Thermodesulfobacteriota</taxon>
        <taxon>Desulfovibrionia</taxon>
        <taxon>Desulfovibrionales</taxon>
        <taxon>Desulfomicrobiaceae</taxon>
        <taxon>Desulfomicrobium</taxon>
    </lineage>
</organism>
<dbReference type="Proteomes" id="UP000002216">
    <property type="component" value="Chromosome"/>
</dbReference>
<feature type="region of interest" description="Disordered" evidence="1">
    <location>
        <begin position="357"/>
        <end position="393"/>
    </location>
</feature>
<feature type="compositionally biased region" description="Basic and acidic residues" evidence="1">
    <location>
        <begin position="453"/>
        <end position="463"/>
    </location>
</feature>
<keyword evidence="2" id="KW-0812">Transmembrane</keyword>
<gene>
    <name evidence="4" type="ordered locus">Dbac_0860</name>
</gene>
<evidence type="ECO:0000259" key="3">
    <source>
        <dbReference type="PROSITE" id="PS50965"/>
    </source>
</evidence>
<proteinExistence type="predicted"/>
<dbReference type="eggNOG" id="COG4223">
    <property type="taxonomic scope" value="Bacteria"/>
</dbReference>
<dbReference type="RefSeq" id="WP_015773078.1">
    <property type="nucleotide sequence ID" value="NC_013173.1"/>
</dbReference>
<reference evidence="4 5" key="1">
    <citation type="journal article" date="2009" name="Stand. Genomic Sci.">
        <title>Complete genome sequence of Desulfomicrobium baculatum type strain (X).</title>
        <authorList>
            <person name="Copeland A."/>
            <person name="Spring S."/>
            <person name="Goker M."/>
            <person name="Schneider S."/>
            <person name="Lapidus A."/>
            <person name="Del Rio T.G."/>
            <person name="Tice H."/>
            <person name="Cheng J.F."/>
            <person name="Chen F."/>
            <person name="Nolan M."/>
            <person name="Bruce D."/>
            <person name="Goodwin L."/>
            <person name="Pitluck S."/>
            <person name="Ivanova N."/>
            <person name="Mavrommatis K."/>
            <person name="Ovchinnikova G."/>
            <person name="Pati A."/>
            <person name="Chen A."/>
            <person name="Palaniappan K."/>
            <person name="Land M."/>
            <person name="Hauser L."/>
            <person name="Chang Y.J."/>
            <person name="Jeffries C.C."/>
            <person name="Meincke L."/>
            <person name="Sims D."/>
            <person name="Brettin T."/>
            <person name="Detter J.C."/>
            <person name="Han C."/>
            <person name="Chain P."/>
            <person name="Bristow J."/>
            <person name="Eisen J.A."/>
            <person name="Markowitz V."/>
            <person name="Hugenholtz P."/>
            <person name="Kyrpides N.C."/>
            <person name="Klenk H.P."/>
            <person name="Lucas S."/>
        </authorList>
    </citation>
    <scope>NUCLEOTIDE SEQUENCE [LARGE SCALE GENOMIC DNA]</scope>
    <source>
        <strain evidence="5">DSM 4028 / VKM B-1378 / X</strain>
    </source>
</reference>
<accession>C7LPD5</accession>
<evidence type="ECO:0000256" key="2">
    <source>
        <dbReference type="SAM" id="Phobius"/>
    </source>
</evidence>
<dbReference type="Pfam" id="PF08378">
    <property type="entry name" value="NERD"/>
    <property type="match status" value="1"/>
</dbReference>
<dbReference type="KEGG" id="dba:Dbac_0860"/>
<dbReference type="AlphaFoldDB" id="C7LPD5"/>
<keyword evidence="5" id="KW-1185">Reference proteome</keyword>
<dbReference type="HOGENOM" id="CLU_483753_0_0_7"/>
<feature type="transmembrane region" description="Helical" evidence="2">
    <location>
        <begin position="23"/>
        <end position="45"/>
    </location>
</feature>
<sequence length="563" mass="61041">MAHIHGSAVHSSITRASARRKDILLRLVLPLLFVLMLAAAGLYAFNQNQPWITAFFAVFFIAAILRFEELGLTLSHYLSHSQTNARAAQIVNKALRQLPDEYHVFHNLHFEGTQLDHAVIGPNGLFLIKTRSHLGNITATGESLRLNGWPFLLDMLTHCWNQTQKLTKHLDLQYTGGVRPCPVLCFSRASVGITGPVRAALVVEAGNLVQAILAHDDPLPADKIHVLIEKLSALVSSQTGPRLSATGGLHNDSDMSRPQPNSNRPICTRCGHQPSLEEFELFSGECPKCGRLYSFIPDESEAAPADQPHKILWKPSIPQLAVTVLLIAGYTGYIAHRQGLLRMEHMFIQTGQTAGAEPEASVAPAPAARNAADSPAPMVGQPKNSGNHTSPALKDILPSVEASRADAIEGEPASPVFSQSNDDAASTPEPEPEANSSATAAAHLDVNATSPDTDAHSGEKHQDAPSPTATLPKPKAEVAGKSLPQSTKESFDQGRLVVTSPRPLVLWFKNQQTCKEFGPFEIKGKSVRDIVLPKGFYSVVYLESGKRRHTTMSFLSDQGQLDF</sequence>
<dbReference type="EMBL" id="CP001629">
    <property type="protein sequence ID" value="ACU88978.1"/>
    <property type="molecule type" value="Genomic_DNA"/>
</dbReference>
<feature type="compositionally biased region" description="Low complexity" evidence="1">
    <location>
        <begin position="357"/>
        <end position="377"/>
    </location>
</feature>
<name>C7LPD5_DESBD</name>
<keyword evidence="2" id="KW-1133">Transmembrane helix</keyword>
<feature type="region of interest" description="Disordered" evidence="1">
    <location>
        <begin position="239"/>
        <end position="262"/>
    </location>
</feature>
<feature type="region of interest" description="Disordered" evidence="1">
    <location>
        <begin position="411"/>
        <end position="492"/>
    </location>
</feature>
<dbReference type="InterPro" id="IPR011528">
    <property type="entry name" value="NERD"/>
</dbReference>
<evidence type="ECO:0000256" key="1">
    <source>
        <dbReference type="SAM" id="MobiDB-lite"/>
    </source>
</evidence>
<evidence type="ECO:0000313" key="4">
    <source>
        <dbReference type="EMBL" id="ACU88978.1"/>
    </source>
</evidence>
<evidence type="ECO:0000313" key="5">
    <source>
        <dbReference type="Proteomes" id="UP000002216"/>
    </source>
</evidence>
<dbReference type="OrthoDB" id="9813328at2"/>